<dbReference type="Gene3D" id="1.10.10.60">
    <property type="entry name" value="Homeodomain-like"/>
    <property type="match status" value="1"/>
</dbReference>
<name>A0AAU8PF51_DESK7</name>
<dbReference type="Pfam" id="PF02954">
    <property type="entry name" value="HTH_8"/>
    <property type="match status" value="1"/>
</dbReference>
<dbReference type="Pfam" id="PF25601">
    <property type="entry name" value="AAA_lid_14"/>
    <property type="match status" value="1"/>
</dbReference>
<dbReference type="Gene3D" id="1.10.8.60">
    <property type="match status" value="1"/>
</dbReference>
<dbReference type="CDD" id="cd00009">
    <property type="entry name" value="AAA"/>
    <property type="match status" value="1"/>
</dbReference>
<dbReference type="PROSITE" id="PS50045">
    <property type="entry name" value="SIGMA54_INTERACT_4"/>
    <property type="match status" value="1"/>
</dbReference>
<feature type="domain" description="PAS" evidence="6">
    <location>
        <begin position="107"/>
        <end position="152"/>
    </location>
</feature>
<dbReference type="PROSITE" id="PS50112">
    <property type="entry name" value="PAS"/>
    <property type="match status" value="1"/>
</dbReference>
<dbReference type="GO" id="GO:0005524">
    <property type="term" value="F:ATP binding"/>
    <property type="evidence" value="ECO:0007669"/>
    <property type="project" value="UniProtKB-KW"/>
</dbReference>
<dbReference type="SUPFAM" id="SSF55785">
    <property type="entry name" value="PYP-like sensor domain (PAS domain)"/>
    <property type="match status" value="1"/>
</dbReference>
<proteinExistence type="predicted"/>
<dbReference type="GO" id="GO:0006355">
    <property type="term" value="P:regulation of DNA-templated transcription"/>
    <property type="evidence" value="ECO:0007669"/>
    <property type="project" value="InterPro"/>
</dbReference>
<accession>A0AAU8PF51</accession>
<keyword evidence="8" id="KW-1185">Reference proteome</keyword>
<protein>
    <submittedName>
        <fullName evidence="7">PAS modulated sigma54 specific transcriptional regulator, Fis family</fullName>
    </submittedName>
</protein>
<dbReference type="Pfam" id="PF00158">
    <property type="entry name" value="Sigma54_activat"/>
    <property type="match status" value="1"/>
</dbReference>
<dbReference type="Pfam" id="PF13596">
    <property type="entry name" value="PAS_10"/>
    <property type="match status" value="1"/>
</dbReference>
<evidence type="ECO:0000256" key="1">
    <source>
        <dbReference type="ARBA" id="ARBA00022741"/>
    </source>
</evidence>
<dbReference type="InterPro" id="IPR025944">
    <property type="entry name" value="Sigma_54_int_dom_CS"/>
</dbReference>
<dbReference type="PROSITE" id="PS00675">
    <property type="entry name" value="SIGMA54_INTERACT_1"/>
    <property type="match status" value="1"/>
</dbReference>
<dbReference type="InterPro" id="IPR003593">
    <property type="entry name" value="AAA+_ATPase"/>
</dbReference>
<evidence type="ECO:0000259" key="5">
    <source>
        <dbReference type="PROSITE" id="PS50045"/>
    </source>
</evidence>
<dbReference type="Pfam" id="PF00989">
    <property type="entry name" value="PAS"/>
    <property type="match status" value="1"/>
</dbReference>
<dbReference type="InterPro" id="IPR009057">
    <property type="entry name" value="Homeodomain-like_sf"/>
</dbReference>
<dbReference type="Gene3D" id="3.30.450.20">
    <property type="entry name" value="PAS domain"/>
    <property type="match status" value="2"/>
</dbReference>
<evidence type="ECO:0000313" key="8">
    <source>
        <dbReference type="Proteomes" id="UP000009229"/>
    </source>
</evidence>
<dbReference type="SUPFAM" id="SSF52540">
    <property type="entry name" value="P-loop containing nucleoside triphosphate hydrolases"/>
    <property type="match status" value="1"/>
</dbReference>
<dbReference type="InterPro" id="IPR013767">
    <property type="entry name" value="PAS_fold"/>
</dbReference>
<dbReference type="InterPro" id="IPR058031">
    <property type="entry name" value="AAA_lid_NorR"/>
</dbReference>
<dbReference type="RefSeq" id="WP_013824232.1">
    <property type="nucleotide sequence ID" value="NC_015573.1"/>
</dbReference>
<evidence type="ECO:0000259" key="6">
    <source>
        <dbReference type="PROSITE" id="PS50112"/>
    </source>
</evidence>
<dbReference type="InterPro" id="IPR002078">
    <property type="entry name" value="Sigma_54_int"/>
</dbReference>
<reference evidence="8" key="1">
    <citation type="submission" date="2011-05" db="EMBL/GenBank/DDBJ databases">
        <title>Complete sequence of Desulfotomaculum kuznetsovii DSM 6115.</title>
        <authorList>
            <person name="Lucas S."/>
            <person name="Han J."/>
            <person name="Lapidus A."/>
            <person name="Cheng J.-F."/>
            <person name="Goodwin L."/>
            <person name="Pitluck S."/>
            <person name="Peters L."/>
            <person name="Mikhailova N."/>
            <person name="Lu M."/>
            <person name="Saunders E."/>
            <person name="Han C."/>
            <person name="Tapia R."/>
            <person name="Land M."/>
            <person name="Hauser L."/>
            <person name="Kyrpides N."/>
            <person name="Ivanova N."/>
            <person name="Pagani I."/>
            <person name="Nazina T."/>
            <person name="Ivanova A."/>
            <person name="Parshina S."/>
            <person name="Kuever J."/>
            <person name="Muyzer G."/>
            <person name="Plugge C."/>
            <person name="Stams A."/>
            <person name="Woyke T."/>
        </authorList>
    </citation>
    <scope>NUCLEOTIDE SEQUENCE [LARGE SCALE GENOMIC DNA]</scope>
    <source>
        <strain evidence="8">DSM 6115 / VKM B-1805 / 17</strain>
    </source>
</reference>
<dbReference type="PANTHER" id="PTHR32071">
    <property type="entry name" value="TRANSCRIPTIONAL REGULATORY PROTEIN"/>
    <property type="match status" value="1"/>
</dbReference>
<evidence type="ECO:0000256" key="3">
    <source>
        <dbReference type="ARBA" id="ARBA00023015"/>
    </source>
</evidence>
<keyword evidence="1" id="KW-0547">Nucleotide-binding</keyword>
<dbReference type="SUPFAM" id="SSF46689">
    <property type="entry name" value="Homeodomain-like"/>
    <property type="match status" value="1"/>
</dbReference>
<dbReference type="FunFam" id="3.40.50.300:FF:000006">
    <property type="entry name" value="DNA-binding transcriptional regulator NtrC"/>
    <property type="match status" value="1"/>
</dbReference>
<dbReference type="SMART" id="SM00382">
    <property type="entry name" value="AAA"/>
    <property type="match status" value="1"/>
</dbReference>
<organism evidence="7 8">
    <name type="scientific">Desulfofundulus kuznetsovii (strain DSM 6115 / VKM B-1805 / 17)</name>
    <name type="common">Desulfotomaculum kuznetsovii</name>
    <dbReference type="NCBI Taxonomy" id="760568"/>
    <lineage>
        <taxon>Bacteria</taxon>
        <taxon>Bacillati</taxon>
        <taxon>Bacillota</taxon>
        <taxon>Clostridia</taxon>
        <taxon>Eubacteriales</taxon>
        <taxon>Peptococcaceae</taxon>
        <taxon>Desulfofundulus</taxon>
    </lineage>
</organism>
<evidence type="ECO:0000313" key="7">
    <source>
        <dbReference type="EMBL" id="AEG16726.1"/>
    </source>
</evidence>
<evidence type="ECO:0000256" key="2">
    <source>
        <dbReference type="ARBA" id="ARBA00022840"/>
    </source>
</evidence>
<dbReference type="GO" id="GO:0043565">
    <property type="term" value="F:sequence-specific DNA binding"/>
    <property type="evidence" value="ECO:0007669"/>
    <property type="project" value="InterPro"/>
</dbReference>
<dbReference type="AlphaFoldDB" id="A0AAU8PF51"/>
<dbReference type="Proteomes" id="UP000009229">
    <property type="component" value="Chromosome"/>
</dbReference>
<dbReference type="KEGG" id="dku:Desku_3237"/>
<evidence type="ECO:0000256" key="4">
    <source>
        <dbReference type="ARBA" id="ARBA00023163"/>
    </source>
</evidence>
<dbReference type="InterPro" id="IPR025662">
    <property type="entry name" value="Sigma_54_int_dom_ATP-bd_1"/>
</dbReference>
<dbReference type="CDD" id="cd00130">
    <property type="entry name" value="PAS"/>
    <property type="match status" value="1"/>
</dbReference>
<keyword evidence="4" id="KW-0804">Transcription</keyword>
<feature type="domain" description="Sigma-54 factor interaction" evidence="5">
    <location>
        <begin position="242"/>
        <end position="471"/>
    </location>
</feature>
<keyword evidence="2" id="KW-0067">ATP-binding</keyword>
<gene>
    <name evidence="7" type="ordered locus">Desku_3237</name>
</gene>
<dbReference type="InterPro" id="IPR035965">
    <property type="entry name" value="PAS-like_dom_sf"/>
</dbReference>
<dbReference type="EMBL" id="CP002770">
    <property type="protein sequence ID" value="AEG16726.1"/>
    <property type="molecule type" value="Genomic_DNA"/>
</dbReference>
<dbReference type="PROSITE" id="PS00688">
    <property type="entry name" value="SIGMA54_INTERACT_3"/>
    <property type="match status" value="1"/>
</dbReference>
<sequence length="557" mass="62384">MDSSQYNILDFIKLPILIIDNQKKILFANREMKKLFPEKVIASGIDCHEILISNTNINQVYQNKKDLLGVTERINNRDYLVDYSPYLDEQGEIAGILMVIHTKQWIEKDWIMAALDAIPDAILLCDETLTVRYINPAYTRLKGLRWEEIVGRKINEVRSGKLIPAVINSGIPINNLYRDIDNVPFIVNIIPIIKENKIIGGISISKDLEQVKEMINSCNHPIVTLKDGKSKNNENGDAFKDIIGESLPLIHTLEKAKIAAKVDSNVLILGESGTGKELIARAIHNGGKRKGGFFVAINCAAIPQNLMESELFGYEGGAFTGATKKAKIGLFELANRGTIFLDEIGEMSLPMQSKLLRVLETKTIRRVGGLQEIPVNVRVIAATNRNLEAMIAQGEFREDLYYRLNVFPIRVPPLRERVNDIPLLARHFIQKLSTSLKKKVTLSEASLNLLLSYDWPGNVRELENALEYAVNMTNSPLIEPEHFPPAILQKQGGLTDQINKDKDNHQLFSLASLEKQAIQAAIKHFGTSTEGKRKAAGALGISLTTLYKKLKDYQIDL</sequence>
<dbReference type="InterPro" id="IPR002197">
    <property type="entry name" value="HTH_Fis"/>
</dbReference>
<dbReference type="InterPro" id="IPR000014">
    <property type="entry name" value="PAS"/>
</dbReference>
<keyword evidence="3" id="KW-0805">Transcription regulation</keyword>
<dbReference type="Gene3D" id="3.40.50.300">
    <property type="entry name" value="P-loop containing nucleotide triphosphate hydrolases"/>
    <property type="match status" value="1"/>
</dbReference>
<dbReference type="InterPro" id="IPR027417">
    <property type="entry name" value="P-loop_NTPase"/>
</dbReference>
<dbReference type="SMART" id="SM00091">
    <property type="entry name" value="PAS"/>
    <property type="match status" value="2"/>
</dbReference>